<dbReference type="PROSITE" id="PS50234">
    <property type="entry name" value="VWFA"/>
    <property type="match status" value="1"/>
</dbReference>
<reference evidence="3" key="1">
    <citation type="journal article" date="2019" name="Int. J. Syst. Evol. Microbiol.">
        <title>The Global Catalogue of Microorganisms (GCM) 10K type strain sequencing project: providing services to taxonomists for standard genome sequencing and annotation.</title>
        <authorList>
            <consortium name="The Broad Institute Genomics Platform"/>
            <consortium name="The Broad Institute Genome Sequencing Center for Infectious Disease"/>
            <person name="Wu L."/>
            <person name="Ma J."/>
        </authorList>
    </citation>
    <scope>NUCLEOTIDE SEQUENCE [LARGE SCALE GENOMIC DNA]</scope>
    <source>
        <strain evidence="3">JCM 15933</strain>
    </source>
</reference>
<sequence>MNAPALKSKCLPTYLVIDTSSSMKSHESLLNDTVDHVFDVVGNSPRVAEFAHVSIITFNTDAHVVLELSDIETVENLPTITCQGTTNYGKMFQLVKQRIDADISGLTHDGRRAVLRPAVFILTDGEPMDKDWATQFNALTDASWRRRPHIISYGFGTANATVLGKIATKAAYLATDVDKEKEAIVSMLTSLLNTLVASASAQEFRIPDDVPGYTRVPIEFVD</sequence>
<evidence type="ECO:0000259" key="1">
    <source>
        <dbReference type="PROSITE" id="PS50234"/>
    </source>
</evidence>
<organism evidence="2 3">
    <name type="scientific">Dactylosporangium maewongense</name>
    <dbReference type="NCBI Taxonomy" id="634393"/>
    <lineage>
        <taxon>Bacteria</taxon>
        <taxon>Bacillati</taxon>
        <taxon>Actinomycetota</taxon>
        <taxon>Actinomycetes</taxon>
        <taxon>Micromonosporales</taxon>
        <taxon>Micromonosporaceae</taxon>
        <taxon>Dactylosporangium</taxon>
    </lineage>
</organism>
<dbReference type="InterPro" id="IPR002035">
    <property type="entry name" value="VWF_A"/>
</dbReference>
<accession>A0ABP4M4I9</accession>
<dbReference type="EMBL" id="BAAAQD010000014">
    <property type="protein sequence ID" value="GAA1537519.1"/>
    <property type="molecule type" value="Genomic_DNA"/>
</dbReference>
<dbReference type="InterPro" id="IPR036465">
    <property type="entry name" value="vWFA_dom_sf"/>
</dbReference>
<gene>
    <name evidence="2" type="ORF">GCM10009827_065430</name>
</gene>
<dbReference type="Pfam" id="PF00092">
    <property type="entry name" value="VWA"/>
    <property type="match status" value="1"/>
</dbReference>
<proteinExistence type="predicted"/>
<keyword evidence="3" id="KW-1185">Reference proteome</keyword>
<dbReference type="SMART" id="SM00327">
    <property type="entry name" value="VWA"/>
    <property type="match status" value="1"/>
</dbReference>
<comment type="caution">
    <text evidence="2">The sequence shown here is derived from an EMBL/GenBank/DDBJ whole genome shotgun (WGS) entry which is preliminary data.</text>
</comment>
<feature type="domain" description="VWFA" evidence="1">
    <location>
        <begin position="12"/>
        <end position="195"/>
    </location>
</feature>
<dbReference type="SUPFAM" id="SSF53300">
    <property type="entry name" value="vWA-like"/>
    <property type="match status" value="1"/>
</dbReference>
<dbReference type="RefSeq" id="WP_344506162.1">
    <property type="nucleotide sequence ID" value="NZ_BAAAQD010000014.1"/>
</dbReference>
<protein>
    <recommendedName>
        <fullName evidence="1">VWFA domain-containing protein</fullName>
    </recommendedName>
</protein>
<name>A0ABP4M4I9_9ACTN</name>
<evidence type="ECO:0000313" key="3">
    <source>
        <dbReference type="Proteomes" id="UP001501470"/>
    </source>
</evidence>
<dbReference type="Gene3D" id="3.40.50.410">
    <property type="entry name" value="von Willebrand factor, type A domain"/>
    <property type="match status" value="1"/>
</dbReference>
<dbReference type="Proteomes" id="UP001501470">
    <property type="component" value="Unassembled WGS sequence"/>
</dbReference>
<evidence type="ECO:0000313" key="2">
    <source>
        <dbReference type="EMBL" id="GAA1537519.1"/>
    </source>
</evidence>